<dbReference type="AlphaFoldDB" id="A0A0H3CCW4"/>
<protein>
    <submittedName>
        <fullName evidence="1">Uncharacterized protein</fullName>
    </submittedName>
</protein>
<dbReference type="HOGENOM" id="CLU_3061174_0_0_6"/>
<keyword evidence="2" id="KW-1185">Reference proteome</keyword>
<dbReference type="KEGG" id="enc:ECL_00085"/>
<reference evidence="1 2" key="1">
    <citation type="journal article" date="2010" name="J. Bacteriol.">
        <title>Complete genome sequence of Enterobacter cloacae subsp. cloacae type strain ATCC 13047.</title>
        <authorList>
            <person name="Ren Y."/>
            <person name="Ren Y."/>
            <person name="Zhou Z."/>
            <person name="Guo X."/>
            <person name="Li Y."/>
            <person name="Feng L."/>
            <person name="Wang L."/>
        </authorList>
    </citation>
    <scope>NUCLEOTIDE SEQUENCE [LARGE SCALE GENOMIC DNA]</scope>
    <source>
        <strain evidence="2">ATCC 13047 / DSM 30054 / NBRC 13535 / NCTC 10005 / WDCM 00083 / NCDC 279-56</strain>
    </source>
</reference>
<evidence type="ECO:0000313" key="2">
    <source>
        <dbReference type="Proteomes" id="UP000002363"/>
    </source>
</evidence>
<organism evidence="1 2">
    <name type="scientific">Enterobacter cloacae subsp. cloacae (strain ATCC 13047 / DSM 30054 / NBRC 13535 / NCTC 10005 / WDCM 00083 / NCDC 279-56)</name>
    <dbReference type="NCBI Taxonomy" id="716541"/>
    <lineage>
        <taxon>Bacteria</taxon>
        <taxon>Pseudomonadati</taxon>
        <taxon>Pseudomonadota</taxon>
        <taxon>Gammaproteobacteria</taxon>
        <taxon>Enterobacterales</taxon>
        <taxon>Enterobacteriaceae</taxon>
        <taxon>Enterobacter</taxon>
        <taxon>Enterobacter cloacae complex</taxon>
    </lineage>
</organism>
<dbReference type="EnsemblBacteria" id="ADF59653">
    <property type="protein sequence ID" value="ADF59653"/>
    <property type="gene ID" value="ECL_00085"/>
</dbReference>
<dbReference type="EMBL" id="CP001918">
    <property type="protein sequence ID" value="ADF59653.1"/>
    <property type="molecule type" value="Genomic_DNA"/>
</dbReference>
<accession>A0A0H3CCW4</accession>
<dbReference type="PATRIC" id="fig|716541.4.peg.382"/>
<dbReference type="Proteomes" id="UP000002363">
    <property type="component" value="Chromosome"/>
</dbReference>
<proteinExistence type="predicted"/>
<gene>
    <name evidence="1" type="ordered locus">ECL_00085</name>
</gene>
<sequence length="53" mass="5874">MPAVKANGGPGQAAANTQHRFRCHGMFLQSQYLKLTQSCLFVQVLAEVFFIAF</sequence>
<evidence type="ECO:0000313" key="1">
    <source>
        <dbReference type="EMBL" id="ADF59653.1"/>
    </source>
</evidence>
<name>A0A0H3CCW4_ENTCC</name>